<keyword evidence="2 4" id="KW-0863">Zinc-finger</keyword>
<keyword evidence="3" id="KW-0862">Zinc</keyword>
<keyword evidence="1" id="KW-0479">Metal-binding</keyword>
<reference evidence="7" key="1">
    <citation type="submission" date="2021-01" db="EMBL/GenBank/DDBJ databases">
        <authorList>
            <person name="Corre E."/>
            <person name="Pelletier E."/>
            <person name="Niang G."/>
            <person name="Scheremetjew M."/>
            <person name="Finn R."/>
            <person name="Kale V."/>
            <person name="Holt S."/>
            <person name="Cochrane G."/>
            <person name="Meng A."/>
            <person name="Brown T."/>
            <person name="Cohen L."/>
        </authorList>
    </citation>
    <scope>NUCLEOTIDE SEQUENCE</scope>
    <source>
        <strain evidence="7">CCMP3105</strain>
    </source>
</reference>
<sequence length="738" mass="79836">MLAAEEEQDPQDVAAAARSTRWSLDRRECGHGGQPAAWTATGQLFLENRMAEGCCECLGGGARHLRGSFCAKEDLGLFEALRAEIALGVRPWSGNWRPGNDGKWRTPWRSGMGSEQVEDLEGNLQPAHAFVLRKLASLMNAEVQMWWTNFYEDGSVGCEFHHDGHAAGNVTVGASFGAARDLTFQHAATGREHSFLQENGDVFAFNEKVDNTYMHGVYPIDERVGPRISVILFGRTRTGAQIDPEALESVRRLLQGGAFSQTTGTATRRVGAEEERQAASADEPLESPGCAEAPRQGEDQQAAGPGEPEPVRHPGRAEAAEPVKPAEPEPPVKAREVADAAEAEEGPPAPTPKPRPPIVPADRETVCTAAGAGREAVGTWFTYNGRYIGTFDVREAPTGRLFLEQLLPNGRRLSGGLRKKGGCLEAELQFEDKSPGGSIRLRLQRGQDGPAVLLMRSASWRGEVRAERSDCAYFVDNSTLQADSPGLEYCRSRCLDDPEVPPRFAHWGTTVQGMDQGDGWLRVGSRGEAGRHYLPMALQGVSVLLPRSRLWQCKPINGTPVAIRAVPDLDGPVTGESLKIGEVFEVSCTHKGIDLDVYLKLADGRGWVSSRSSIVGTCCVFHGFGSRPVGRPSAQPLQKPQASEEDAADADEGDARESARRRLERRRLEARARAAAREKEEQDPAVDASALPGPAAGPPPARDWTCTECGFDVPAAERVCSFCDTPRGEGICAIALRS</sequence>
<gene>
    <name evidence="7" type="ORF">AMON00008_LOCUS4951</name>
</gene>
<dbReference type="PANTHER" id="PTHR42256">
    <property type="entry name" value="OXOGLUTARATE/IRON-DEPENDENT DIOXYGENASE"/>
    <property type="match status" value="1"/>
</dbReference>
<evidence type="ECO:0000256" key="1">
    <source>
        <dbReference type="ARBA" id="ARBA00022723"/>
    </source>
</evidence>
<dbReference type="PANTHER" id="PTHR42256:SF1">
    <property type="entry name" value="FE2OG DIOXYGENASE DOMAIN-CONTAINING PROTEIN"/>
    <property type="match status" value="1"/>
</dbReference>
<dbReference type="Gene3D" id="2.60.120.590">
    <property type="entry name" value="Alpha-ketoglutarate-dependent dioxygenase AlkB-like"/>
    <property type="match status" value="1"/>
</dbReference>
<dbReference type="GO" id="GO:0008270">
    <property type="term" value="F:zinc ion binding"/>
    <property type="evidence" value="ECO:0007669"/>
    <property type="project" value="UniProtKB-KW"/>
</dbReference>
<accession>A0A7S4PWW6</accession>
<proteinExistence type="predicted"/>
<dbReference type="EMBL" id="HBNR01007536">
    <property type="protein sequence ID" value="CAE4565332.1"/>
    <property type="molecule type" value="Transcribed_RNA"/>
</dbReference>
<evidence type="ECO:0000256" key="3">
    <source>
        <dbReference type="ARBA" id="ARBA00022833"/>
    </source>
</evidence>
<evidence type="ECO:0000259" key="6">
    <source>
        <dbReference type="PROSITE" id="PS50199"/>
    </source>
</evidence>
<name>A0A7S4PWW6_9DINO</name>
<dbReference type="AlphaFoldDB" id="A0A7S4PWW6"/>
<dbReference type="InterPro" id="IPR001876">
    <property type="entry name" value="Znf_RanBP2"/>
</dbReference>
<feature type="compositionally biased region" description="Basic and acidic residues" evidence="5">
    <location>
        <begin position="309"/>
        <end position="338"/>
    </location>
</feature>
<feature type="region of interest" description="Disordered" evidence="5">
    <location>
        <begin position="262"/>
        <end position="361"/>
    </location>
</feature>
<dbReference type="SUPFAM" id="SSF51197">
    <property type="entry name" value="Clavaminate synthase-like"/>
    <property type="match status" value="1"/>
</dbReference>
<feature type="compositionally biased region" description="Pro residues" evidence="5">
    <location>
        <begin position="347"/>
        <end position="359"/>
    </location>
</feature>
<feature type="domain" description="RanBP2-type" evidence="6">
    <location>
        <begin position="700"/>
        <end position="729"/>
    </location>
</feature>
<evidence type="ECO:0000313" key="7">
    <source>
        <dbReference type="EMBL" id="CAE4565332.1"/>
    </source>
</evidence>
<evidence type="ECO:0000256" key="2">
    <source>
        <dbReference type="ARBA" id="ARBA00022771"/>
    </source>
</evidence>
<dbReference type="PROSITE" id="PS50199">
    <property type="entry name" value="ZF_RANBP2_2"/>
    <property type="match status" value="1"/>
</dbReference>
<organism evidence="7">
    <name type="scientific">Alexandrium monilatum</name>
    <dbReference type="NCBI Taxonomy" id="311494"/>
    <lineage>
        <taxon>Eukaryota</taxon>
        <taxon>Sar</taxon>
        <taxon>Alveolata</taxon>
        <taxon>Dinophyceae</taxon>
        <taxon>Gonyaulacales</taxon>
        <taxon>Pyrocystaceae</taxon>
        <taxon>Alexandrium</taxon>
    </lineage>
</organism>
<feature type="compositionally biased region" description="Acidic residues" evidence="5">
    <location>
        <begin position="643"/>
        <end position="652"/>
    </location>
</feature>
<dbReference type="InterPro" id="IPR037151">
    <property type="entry name" value="AlkB-like_sf"/>
</dbReference>
<evidence type="ECO:0000256" key="4">
    <source>
        <dbReference type="PROSITE-ProRule" id="PRU00322"/>
    </source>
</evidence>
<feature type="region of interest" description="Disordered" evidence="5">
    <location>
        <begin position="630"/>
        <end position="701"/>
    </location>
</feature>
<evidence type="ECO:0000256" key="5">
    <source>
        <dbReference type="SAM" id="MobiDB-lite"/>
    </source>
</evidence>
<protein>
    <recommendedName>
        <fullName evidence="6">RanBP2-type domain-containing protein</fullName>
    </recommendedName>
</protein>
<feature type="compositionally biased region" description="Basic and acidic residues" evidence="5">
    <location>
        <begin position="653"/>
        <end position="682"/>
    </location>
</feature>